<feature type="chain" id="PRO_5030510916" evidence="1">
    <location>
        <begin position="27"/>
        <end position="624"/>
    </location>
</feature>
<keyword evidence="1" id="KW-0732">Signal</keyword>
<reference evidence="3 4" key="1">
    <citation type="submission" date="2020-08" db="EMBL/GenBank/DDBJ databases">
        <title>Genomic Encyclopedia of Type Strains, Phase IV (KMG-IV): sequencing the most valuable type-strain genomes for metagenomic binning, comparative biology and taxonomic classification.</title>
        <authorList>
            <person name="Goeker M."/>
        </authorList>
    </citation>
    <scope>NUCLEOTIDE SEQUENCE [LARGE SCALE GENOMIC DNA]</scope>
    <source>
        <strain evidence="3 4">DSM 101791</strain>
    </source>
</reference>
<feature type="signal peptide" evidence="1">
    <location>
        <begin position="1"/>
        <end position="26"/>
    </location>
</feature>
<comment type="caution">
    <text evidence="3">The sequence shown here is derived from an EMBL/GenBank/DDBJ whole genome shotgun (WGS) entry which is preliminary data.</text>
</comment>
<dbReference type="Pfam" id="PF22807">
    <property type="entry name" value="TrAA12"/>
    <property type="match status" value="1"/>
</dbReference>
<dbReference type="SUPFAM" id="SSF49785">
    <property type="entry name" value="Galactose-binding domain-like"/>
    <property type="match status" value="1"/>
</dbReference>
<dbReference type="InterPro" id="IPR011042">
    <property type="entry name" value="6-blade_b-propeller_TolB-like"/>
</dbReference>
<dbReference type="PROSITE" id="PS51257">
    <property type="entry name" value="PROKAR_LIPOPROTEIN"/>
    <property type="match status" value="1"/>
</dbReference>
<gene>
    <name evidence="3" type="ORF">HNQ09_001213</name>
</gene>
<dbReference type="InterPro" id="IPR038637">
    <property type="entry name" value="NPCBM_sf"/>
</dbReference>
<dbReference type="Gene3D" id="2.120.10.30">
    <property type="entry name" value="TolB, C-terminal domain"/>
    <property type="match status" value="1"/>
</dbReference>
<sequence>MPSPLKRWSPLLLTLALAACSQPSGSGPRPDGNYDGVEGSWTLPAPLAPQALTAGVNTLGYERALSASNGWGPIEKDRSNGERAAGDGRPLTVGGRVFAQGYGVHAPSELTYSLSSADGSACVRFQAQVGLDDEVGSRGSAVFQVWGDSQKLYDSGVQRGTDPARAVDVNLRGRATLRLVVTDGGDGKSYDHADWLSPTITCEAGTAALVPQTVTVPGGLRSAPFDTPRTLNVPAGSRISVVARVPGARFLLTLPGGDLLVSQPGQGRVLRLAAGTAPDAPRAASVLLEGLRSPHDLVLSTQGGTPYLYVAETHRIMRYPLRGGLPDAAAGQTVVSGLPDASLPELRGNYGHALKNIAVDGDTLYVSIASATNADPADLAATPKRGAVYAYAANTLNQAGAAGRLYAQGIRNAEGLAIAPGTRDLWVAVNNRDNVAYPFHRDITGDGQDDYGQVVPSYVDDHPPEPLIRVRDGGHYGWPFCNPNPDGGLLNMPFDRDVQTNADGRRLNCDLADRVTVGMPAHAAPLGLTFWTGPGVPAGYSGGAVVGQHGSWNRRSFSGHKFVLFPKTATGLGLERDLVTGFVTDAVNKQRWGRPVDAAVAPDGGLYLSDDFSGAVYHLSPPAP</sequence>
<dbReference type="InterPro" id="IPR013222">
    <property type="entry name" value="Glyco_hyd_98_carb-bd"/>
</dbReference>
<dbReference type="InterPro" id="IPR011041">
    <property type="entry name" value="Quinoprot_gluc/sorb_DH_b-prop"/>
</dbReference>
<dbReference type="Gene3D" id="2.60.120.1060">
    <property type="entry name" value="NPCBM/NEW2 domain"/>
    <property type="match status" value="1"/>
</dbReference>
<accession>A0A7W8GEE5</accession>
<dbReference type="Pfam" id="PF08305">
    <property type="entry name" value="NPCBM"/>
    <property type="match status" value="1"/>
</dbReference>
<evidence type="ECO:0000313" key="3">
    <source>
        <dbReference type="EMBL" id="MBB5233783.1"/>
    </source>
</evidence>
<name>A0A7W8GEE5_9DEIO</name>
<evidence type="ECO:0000256" key="1">
    <source>
        <dbReference type="SAM" id="SignalP"/>
    </source>
</evidence>
<organism evidence="3 4">
    <name type="scientific">Deinococcus budaensis</name>
    <dbReference type="NCBI Taxonomy" id="1665626"/>
    <lineage>
        <taxon>Bacteria</taxon>
        <taxon>Thermotogati</taxon>
        <taxon>Deinococcota</taxon>
        <taxon>Deinococci</taxon>
        <taxon>Deinococcales</taxon>
        <taxon>Deinococcaceae</taxon>
        <taxon>Deinococcus</taxon>
    </lineage>
</organism>
<feature type="domain" description="Glycosyl hydrolase family 98 putative carbohydrate-binding module" evidence="2">
    <location>
        <begin position="53"/>
        <end position="202"/>
    </location>
</feature>
<dbReference type="Proteomes" id="UP000525389">
    <property type="component" value="Unassembled WGS sequence"/>
</dbReference>
<protein>
    <submittedName>
        <fullName evidence="3">Glucose/arabinose dehydrogenase</fullName>
    </submittedName>
</protein>
<evidence type="ECO:0000259" key="2">
    <source>
        <dbReference type="SMART" id="SM00776"/>
    </source>
</evidence>
<dbReference type="RefSeq" id="WP_246363169.1">
    <property type="nucleotide sequence ID" value="NZ_JACHFN010000003.1"/>
</dbReference>
<dbReference type="SUPFAM" id="SSF50952">
    <property type="entry name" value="Soluble quinoprotein glucose dehydrogenase"/>
    <property type="match status" value="1"/>
</dbReference>
<dbReference type="EMBL" id="JACHFN010000003">
    <property type="protein sequence ID" value="MBB5233783.1"/>
    <property type="molecule type" value="Genomic_DNA"/>
</dbReference>
<dbReference type="AlphaFoldDB" id="A0A7W8GEE5"/>
<proteinExistence type="predicted"/>
<dbReference type="InterPro" id="IPR054539">
    <property type="entry name" value="Beta-prop_PDH"/>
</dbReference>
<dbReference type="SMART" id="SM00776">
    <property type="entry name" value="NPCBM"/>
    <property type="match status" value="1"/>
</dbReference>
<keyword evidence="4" id="KW-1185">Reference proteome</keyword>
<evidence type="ECO:0000313" key="4">
    <source>
        <dbReference type="Proteomes" id="UP000525389"/>
    </source>
</evidence>
<dbReference type="InterPro" id="IPR008979">
    <property type="entry name" value="Galactose-bd-like_sf"/>
</dbReference>